<evidence type="ECO:0000259" key="2">
    <source>
        <dbReference type="Pfam" id="PF13632"/>
    </source>
</evidence>
<accession>A0A0G0MB75</accession>
<dbReference type="Proteomes" id="UP000034022">
    <property type="component" value="Unassembled WGS sequence"/>
</dbReference>
<reference evidence="3" key="1">
    <citation type="journal article" date="2015" name="Nature">
        <title>rRNA introns, odd ribosomes, and small enigmatic genomes across a large radiation of phyla.</title>
        <authorList>
            <person name="Brown C.T."/>
            <person name="Hug L.A."/>
            <person name="Thomas B.C."/>
            <person name="Sharon I."/>
            <person name="Castelle C.J."/>
            <person name="Singh A."/>
            <person name="Wilkins M.J."/>
            <person name="Williams K.H."/>
            <person name="Banfield J.F."/>
        </authorList>
    </citation>
    <scope>NUCLEOTIDE SEQUENCE [LARGE SCALE GENOMIC DNA]</scope>
</reference>
<dbReference type="Pfam" id="PF00535">
    <property type="entry name" value="Glycos_transf_2"/>
    <property type="match status" value="1"/>
</dbReference>
<dbReference type="CDD" id="cd04186">
    <property type="entry name" value="GT_2_like_c"/>
    <property type="match status" value="1"/>
</dbReference>
<proteinExistence type="predicted"/>
<dbReference type="PANTHER" id="PTHR43179:SF7">
    <property type="entry name" value="RHAMNOSYLTRANSFERASE WBBL"/>
    <property type="match status" value="1"/>
</dbReference>
<organism evidence="3 4">
    <name type="scientific">Candidatus Falkowbacteria bacterium GW2011_GWE1_38_31</name>
    <dbReference type="NCBI Taxonomy" id="1618638"/>
    <lineage>
        <taxon>Bacteria</taxon>
        <taxon>Candidatus Falkowiibacteriota</taxon>
    </lineage>
</organism>
<dbReference type="SUPFAM" id="SSF53448">
    <property type="entry name" value="Nucleotide-diphospho-sugar transferases"/>
    <property type="match status" value="1"/>
</dbReference>
<evidence type="ECO:0000313" key="3">
    <source>
        <dbReference type="EMBL" id="KKQ71019.1"/>
    </source>
</evidence>
<name>A0A0G0MB75_9BACT</name>
<evidence type="ECO:0000259" key="1">
    <source>
        <dbReference type="Pfam" id="PF00535"/>
    </source>
</evidence>
<gene>
    <name evidence="3" type="ORF">US91_C0002G0098</name>
</gene>
<evidence type="ECO:0000313" key="4">
    <source>
        <dbReference type="Proteomes" id="UP000034022"/>
    </source>
</evidence>
<dbReference type="Pfam" id="PF13632">
    <property type="entry name" value="Glyco_trans_2_3"/>
    <property type="match status" value="1"/>
</dbReference>
<dbReference type="InterPro" id="IPR029044">
    <property type="entry name" value="Nucleotide-diphossugar_trans"/>
</dbReference>
<sequence>MDISIVIVNYKSKGDTLNCIKSIKEACFDIADKKLKHEIIVVDNNSGDAIGEILNWQYPEIVFIQNKKNTGMGAGNNVGLKKAQGKYSVVMNPDIIVFKDVFTKLYGYMETNENIGIIAPQQLSPDRSIQDSCYRWHGLLTPIYRRTPLGKTGFAKKDIDHFLMKDFDHKTIRNVDWLLGSFLFCRSEALKQVGYFDERYFMYFEDTDLCRRFWNKNWKIVYYPLVKVIHNHARESAQVAWYKFFTSTTTKHHIRSWVKYLLKWEIK</sequence>
<dbReference type="PANTHER" id="PTHR43179">
    <property type="entry name" value="RHAMNOSYLTRANSFERASE WBBL"/>
    <property type="match status" value="1"/>
</dbReference>
<dbReference type="AlphaFoldDB" id="A0A0G0MB75"/>
<comment type="caution">
    <text evidence="3">The sequence shown here is derived from an EMBL/GenBank/DDBJ whole genome shotgun (WGS) entry which is preliminary data.</text>
</comment>
<dbReference type="Gene3D" id="3.90.550.10">
    <property type="entry name" value="Spore Coat Polysaccharide Biosynthesis Protein SpsA, Chain A"/>
    <property type="match status" value="1"/>
</dbReference>
<feature type="domain" description="Glycosyltransferase 2-like" evidence="1">
    <location>
        <begin position="4"/>
        <end position="121"/>
    </location>
</feature>
<feature type="domain" description="Glycosyltransferase 2-like" evidence="2">
    <location>
        <begin position="158"/>
        <end position="228"/>
    </location>
</feature>
<dbReference type="InterPro" id="IPR001173">
    <property type="entry name" value="Glyco_trans_2-like"/>
</dbReference>
<dbReference type="EMBL" id="LBUU01000002">
    <property type="protein sequence ID" value="KKQ71019.1"/>
    <property type="molecule type" value="Genomic_DNA"/>
</dbReference>
<protein>
    <recommendedName>
        <fullName evidence="1 2">Glycosyltransferase 2-like domain-containing protein</fullName>
    </recommendedName>
</protein>